<proteinExistence type="predicted"/>
<dbReference type="Gene3D" id="3.30.1330.40">
    <property type="entry name" value="RutC-like"/>
    <property type="match status" value="1"/>
</dbReference>
<name>A0ABT2NIX8_9RHOB</name>
<protein>
    <submittedName>
        <fullName evidence="1">RidA family protein</fullName>
    </submittedName>
</protein>
<dbReference type="RefSeq" id="WP_261494135.1">
    <property type="nucleotide sequence ID" value="NZ_JAOCQF010000001.1"/>
</dbReference>
<evidence type="ECO:0000313" key="2">
    <source>
        <dbReference type="Proteomes" id="UP001205601"/>
    </source>
</evidence>
<dbReference type="SUPFAM" id="SSF55298">
    <property type="entry name" value="YjgF-like"/>
    <property type="match status" value="1"/>
</dbReference>
<organism evidence="1 2">
    <name type="scientific">Albidovulum sediminis</name>
    <dbReference type="NCBI Taxonomy" id="3066345"/>
    <lineage>
        <taxon>Bacteria</taxon>
        <taxon>Pseudomonadati</taxon>
        <taxon>Pseudomonadota</taxon>
        <taxon>Alphaproteobacteria</taxon>
        <taxon>Rhodobacterales</taxon>
        <taxon>Paracoccaceae</taxon>
        <taxon>Albidovulum</taxon>
    </lineage>
</organism>
<gene>
    <name evidence="1" type="ORF">N5I32_04185</name>
</gene>
<accession>A0ABT2NIX8</accession>
<dbReference type="Proteomes" id="UP001205601">
    <property type="component" value="Unassembled WGS sequence"/>
</dbReference>
<dbReference type="InterPro" id="IPR006175">
    <property type="entry name" value="YjgF/YER057c/UK114"/>
</dbReference>
<comment type="caution">
    <text evidence="1">The sequence shown here is derived from an EMBL/GenBank/DDBJ whole genome shotgun (WGS) entry which is preliminary data.</text>
</comment>
<dbReference type="PANTHER" id="PTHR47328">
    <property type="match status" value="1"/>
</dbReference>
<dbReference type="Pfam" id="PF01042">
    <property type="entry name" value="Ribonuc_L-PSP"/>
    <property type="match status" value="1"/>
</dbReference>
<dbReference type="PANTHER" id="PTHR47328:SF1">
    <property type="entry name" value="RUTC FAMILY PROTEIN YOAB"/>
    <property type="match status" value="1"/>
</dbReference>
<dbReference type="EMBL" id="JAOCQF010000001">
    <property type="protein sequence ID" value="MCT8328711.1"/>
    <property type="molecule type" value="Genomic_DNA"/>
</dbReference>
<sequence>MAGTIERIETGKRMSSAVIHGGVVYLAGIVGEKGGDVAQQTRDALAEIERLLALAGSDKTRILRAQIWLADMADFPAMNAVWDAWVAPGHTPARATGESKLAAPEYGVEIIVTAAQA</sequence>
<dbReference type="CDD" id="cd06150">
    <property type="entry name" value="YjgF_YER057c_UK114_like_2"/>
    <property type="match status" value="1"/>
</dbReference>
<dbReference type="InterPro" id="IPR035959">
    <property type="entry name" value="RutC-like_sf"/>
</dbReference>
<keyword evidence="2" id="KW-1185">Reference proteome</keyword>
<dbReference type="InterPro" id="IPR035709">
    <property type="entry name" value="YoaB-like"/>
</dbReference>
<evidence type="ECO:0000313" key="1">
    <source>
        <dbReference type="EMBL" id="MCT8328711.1"/>
    </source>
</evidence>
<reference evidence="2" key="1">
    <citation type="submission" date="2023-07" db="EMBL/GenBank/DDBJ databases">
        <title>Defluviimonas sediminis sp. nov., isolated from mangrove sediment.</title>
        <authorList>
            <person name="Liu L."/>
            <person name="Li J."/>
            <person name="Huang Y."/>
            <person name="Pan J."/>
            <person name="Li M."/>
        </authorList>
    </citation>
    <scope>NUCLEOTIDE SEQUENCE [LARGE SCALE GENOMIC DNA]</scope>
    <source>
        <strain evidence="2">FT324</strain>
    </source>
</reference>